<dbReference type="Proteomes" id="UP000011064">
    <property type="component" value="Unassembled WGS sequence"/>
</dbReference>
<gene>
    <name evidence="2" type="ORF">GMDG_08971</name>
</gene>
<keyword evidence="3" id="KW-1185">Reference proteome</keyword>
<dbReference type="HOGENOM" id="CLU_2090565_0_0_1"/>
<dbReference type="AlphaFoldDB" id="L8FU45"/>
<dbReference type="EMBL" id="GL574823">
    <property type="protein sequence ID" value="ELR03998.1"/>
    <property type="molecule type" value="Genomic_DNA"/>
</dbReference>
<accession>L8FU45</accession>
<name>L8FU45_PSED2</name>
<evidence type="ECO:0000313" key="3">
    <source>
        <dbReference type="Proteomes" id="UP000011064"/>
    </source>
</evidence>
<evidence type="ECO:0000313" key="2">
    <source>
        <dbReference type="EMBL" id="ELR03998.1"/>
    </source>
</evidence>
<sequence>PDPPAPAQPVSHRDALEPLTAPWIRSAAGDLPSPVVTVGRRQAAGTRILETPAHGVRVEPRRPSDPDIPDLLDPRDCQRMVQPSASRRALWMAVAATAASAEATAIWFNPRTTSPAA</sequence>
<feature type="region of interest" description="Disordered" evidence="1">
    <location>
        <begin position="56"/>
        <end position="75"/>
    </location>
</feature>
<evidence type="ECO:0000256" key="1">
    <source>
        <dbReference type="SAM" id="MobiDB-lite"/>
    </source>
</evidence>
<feature type="compositionally biased region" description="Basic and acidic residues" evidence="1">
    <location>
        <begin position="56"/>
        <end position="65"/>
    </location>
</feature>
<organism evidence="2 3">
    <name type="scientific">Pseudogymnoascus destructans (strain ATCC MYA-4855 / 20631-21)</name>
    <name type="common">Bat white-nose syndrome fungus</name>
    <name type="synonym">Geomyces destructans</name>
    <dbReference type="NCBI Taxonomy" id="658429"/>
    <lineage>
        <taxon>Eukaryota</taxon>
        <taxon>Fungi</taxon>
        <taxon>Dikarya</taxon>
        <taxon>Ascomycota</taxon>
        <taxon>Pezizomycotina</taxon>
        <taxon>Leotiomycetes</taxon>
        <taxon>Thelebolales</taxon>
        <taxon>Thelebolaceae</taxon>
        <taxon>Pseudogymnoascus</taxon>
    </lineage>
</organism>
<proteinExistence type="predicted"/>
<dbReference type="VEuPathDB" id="FungiDB:GMDG_08971"/>
<protein>
    <submittedName>
        <fullName evidence="2">Uncharacterized protein</fullName>
    </submittedName>
</protein>
<reference evidence="3" key="1">
    <citation type="submission" date="2010-09" db="EMBL/GenBank/DDBJ databases">
        <title>The genome sequence of Geomyces destructans 20631-21.</title>
        <authorList>
            <consortium name="The Broad Institute Genome Sequencing Platform"/>
            <person name="Cuomo C.A."/>
            <person name="Blehert D.S."/>
            <person name="Lorch J.M."/>
            <person name="Young S.K."/>
            <person name="Zeng Q."/>
            <person name="Gargeya S."/>
            <person name="Fitzgerald M."/>
            <person name="Haas B."/>
            <person name="Abouelleil A."/>
            <person name="Alvarado L."/>
            <person name="Arachchi H.M."/>
            <person name="Berlin A."/>
            <person name="Brown A."/>
            <person name="Chapman S.B."/>
            <person name="Chen Z."/>
            <person name="Dunbar C."/>
            <person name="Freedman E."/>
            <person name="Gearin G."/>
            <person name="Gellesch M."/>
            <person name="Goldberg J."/>
            <person name="Griggs A."/>
            <person name="Gujja S."/>
            <person name="Heiman D."/>
            <person name="Howarth C."/>
            <person name="Larson L."/>
            <person name="Lui A."/>
            <person name="MacDonald P.J.P."/>
            <person name="Montmayeur A."/>
            <person name="Murphy C."/>
            <person name="Neiman D."/>
            <person name="Pearson M."/>
            <person name="Priest M."/>
            <person name="Roberts A."/>
            <person name="Saif S."/>
            <person name="Shea T."/>
            <person name="Shenoy N."/>
            <person name="Sisk P."/>
            <person name="Stolte C."/>
            <person name="Sykes S."/>
            <person name="Wortman J."/>
            <person name="Nusbaum C."/>
            <person name="Birren B."/>
        </authorList>
    </citation>
    <scope>NUCLEOTIDE SEQUENCE [LARGE SCALE GENOMIC DNA]</scope>
    <source>
        <strain evidence="3">ATCC MYA-4855 / 20631-21</strain>
    </source>
</reference>
<feature type="non-terminal residue" evidence="2">
    <location>
        <position position="1"/>
    </location>
</feature>
<dbReference type="InParanoid" id="L8FU45"/>